<dbReference type="PANTHER" id="PTHR43649:SF12">
    <property type="entry name" value="DIACETYLCHITOBIOSE BINDING PROTEIN DASA"/>
    <property type="match status" value="1"/>
</dbReference>
<dbReference type="Proteomes" id="UP001242995">
    <property type="component" value="Unassembled WGS sequence"/>
</dbReference>
<keyword evidence="4" id="KW-1185">Reference proteome</keyword>
<comment type="caution">
    <text evidence="2">The sequence shown here is derived from an EMBL/GenBank/DDBJ whole genome shotgun (WGS) entry which is preliminary data.</text>
</comment>
<keyword evidence="1" id="KW-0732">Signal</keyword>
<sequence length="437" mass="45924">MRRTSKTPAALLAAAALVLTALAGCSASPSQPSETVSLTWWGWNSVGKDQVIHEFETQNPGIKVTYKNFDYTNYLTALRPGLSSSDGPDVFQLQPGDLVGTFGPLAVPVDTHIAKDAGSDWASKFNQAGLDQLKLNGKQVALPSYMSAAGLVYYNKTILDKYGLSVPKDFSEWKKVCQVLRANNVGCLAQGAKDAWVNTDVFLSLINSIAPGKVYEAISGKTSWTGVSFKQAMDAWSELFTSGIIAPGATAASEYPDAQTTFLGNKAAFIALGTWNTPATMTKTGQAQIQDTVTAKIDGLFRSAPFPAPIAGGTPTQLFGGPDNGYSVSAKSQKQDAAFKLLEFLTVGDGQNIQAAAGNIPAIKSIKVSTSDVIDPSQVADIEGQQAGVSQLVGLRQIPYSDLSAVIGRALSGVAAGTTSPADALTQIQTASDKTKR</sequence>
<dbReference type="EMBL" id="JAUSRG010000006">
    <property type="protein sequence ID" value="MDP9905542.1"/>
    <property type="molecule type" value="Genomic_DNA"/>
</dbReference>
<dbReference type="Pfam" id="PF01547">
    <property type="entry name" value="SBP_bac_1"/>
    <property type="match status" value="1"/>
</dbReference>
<dbReference type="Proteomes" id="UP001230951">
    <property type="component" value="Unassembled WGS sequence"/>
</dbReference>
<accession>A0AAW8DB25</accession>
<feature type="chain" id="PRO_5043331110" evidence="1">
    <location>
        <begin position="24"/>
        <end position="437"/>
    </location>
</feature>
<dbReference type="SUPFAM" id="SSF53850">
    <property type="entry name" value="Periplasmic binding protein-like II"/>
    <property type="match status" value="1"/>
</dbReference>
<dbReference type="Gene3D" id="3.40.190.10">
    <property type="entry name" value="Periplasmic binding protein-like II"/>
    <property type="match status" value="2"/>
</dbReference>
<evidence type="ECO:0000313" key="4">
    <source>
        <dbReference type="Proteomes" id="UP001230951"/>
    </source>
</evidence>
<evidence type="ECO:0000256" key="1">
    <source>
        <dbReference type="SAM" id="SignalP"/>
    </source>
</evidence>
<dbReference type="PANTHER" id="PTHR43649">
    <property type="entry name" value="ARABINOSE-BINDING PROTEIN-RELATED"/>
    <property type="match status" value="1"/>
</dbReference>
<dbReference type="PROSITE" id="PS51257">
    <property type="entry name" value="PROKAR_LIPOPROTEIN"/>
    <property type="match status" value="1"/>
</dbReference>
<dbReference type="RefSeq" id="WP_306961633.1">
    <property type="nucleotide sequence ID" value="NZ_JAUSRG010000006.1"/>
</dbReference>
<evidence type="ECO:0000313" key="2">
    <source>
        <dbReference type="EMBL" id="MDP9905542.1"/>
    </source>
</evidence>
<dbReference type="InterPro" id="IPR050490">
    <property type="entry name" value="Bact_solute-bd_prot1"/>
</dbReference>
<organism evidence="2 5">
    <name type="scientific">Arthrobacter bambusae</name>
    <dbReference type="NCBI Taxonomy" id="1338426"/>
    <lineage>
        <taxon>Bacteria</taxon>
        <taxon>Bacillati</taxon>
        <taxon>Actinomycetota</taxon>
        <taxon>Actinomycetes</taxon>
        <taxon>Micrococcales</taxon>
        <taxon>Micrococcaceae</taxon>
        <taxon>Arthrobacter</taxon>
    </lineage>
</organism>
<evidence type="ECO:0000313" key="3">
    <source>
        <dbReference type="EMBL" id="MDQ0178718.1"/>
    </source>
</evidence>
<gene>
    <name evidence="2" type="ORF">J2S90_002513</name>
    <name evidence="3" type="ORF">J2S93_000125</name>
</gene>
<protein>
    <submittedName>
        <fullName evidence="2">Raffinose/stachyose/melibiose transport system substrate-binding protein</fullName>
    </submittedName>
</protein>
<feature type="signal peptide" evidence="1">
    <location>
        <begin position="1"/>
        <end position="23"/>
    </location>
</feature>
<name>A0AAW8DB25_9MICC</name>
<evidence type="ECO:0000313" key="5">
    <source>
        <dbReference type="Proteomes" id="UP001242995"/>
    </source>
</evidence>
<reference evidence="2 4" key="1">
    <citation type="submission" date="2023-07" db="EMBL/GenBank/DDBJ databases">
        <title>Sorghum-associated microbial communities from plants grown in Nebraska, USA.</title>
        <authorList>
            <person name="Schachtman D."/>
        </authorList>
    </citation>
    <scope>NUCLEOTIDE SEQUENCE</scope>
    <source>
        <strain evidence="2">DS1006</strain>
        <strain evidence="3 4">DS1016</strain>
    </source>
</reference>
<dbReference type="AlphaFoldDB" id="A0AAW8DB25"/>
<dbReference type="EMBL" id="JAUSTF010000001">
    <property type="protein sequence ID" value="MDQ0178718.1"/>
    <property type="molecule type" value="Genomic_DNA"/>
</dbReference>
<dbReference type="InterPro" id="IPR006059">
    <property type="entry name" value="SBP"/>
</dbReference>
<proteinExistence type="predicted"/>